<accession>C0GGQ4</accession>
<sequence length="302" mass="35778">MTNLILIIKEIYKHGYTAIDRITGYPFQKRKFYKRHGYPLDLKNPKTFNEKIVWKKINDRNPLLPLTADKHRVREYIIEKLGEKDGKEVLVPLLYVTDNPKTIPFDELPTKYIIKSNFGSGQNLIIDENSTYTKKEIINKCKKWLQKSYGVMYHEWAYQKIERKIVVEELLLDENGNIPKDFKFFVFNGKCEMVQVDSDRFEESARTLTLYTREWKIIPATKSMQKQGNEISKPLAYTRMLELAELLGMNFDFVRVDLYAIKDNIYFGEMTHYPKSGMGKFTPQSFDLALGHKWRIAPRYWE</sequence>
<keyword evidence="2" id="KW-1185">Reference proteome</keyword>
<dbReference type="AlphaFoldDB" id="C0GGQ4"/>
<dbReference type="OrthoDB" id="9791827at2"/>
<dbReference type="EMBL" id="ACJM01000007">
    <property type="protein sequence ID" value="EEG77495.1"/>
    <property type="molecule type" value="Genomic_DNA"/>
</dbReference>
<comment type="caution">
    <text evidence="1">The sequence shown here is derived from an EMBL/GenBank/DDBJ whole genome shotgun (WGS) entry which is preliminary data.</text>
</comment>
<proteinExistence type="predicted"/>
<dbReference type="Proteomes" id="UP000006443">
    <property type="component" value="Unassembled WGS sequence"/>
</dbReference>
<dbReference type="RefSeq" id="WP_008516484.1">
    <property type="nucleotide sequence ID" value="NZ_ACJM01000007.1"/>
</dbReference>
<evidence type="ECO:0000313" key="1">
    <source>
        <dbReference type="EMBL" id="EEG77495.1"/>
    </source>
</evidence>
<name>C0GGQ4_DETAL</name>
<dbReference type="STRING" id="555088.DealDRAFT_1618"/>
<gene>
    <name evidence="1" type="ORF">DealDRAFT_1618</name>
</gene>
<organism evidence="1 2">
    <name type="scientific">Dethiobacter alkaliphilus AHT 1</name>
    <dbReference type="NCBI Taxonomy" id="555088"/>
    <lineage>
        <taxon>Bacteria</taxon>
        <taxon>Bacillati</taxon>
        <taxon>Bacillota</taxon>
        <taxon>Dethiobacteria</taxon>
        <taxon>Dethiobacterales</taxon>
        <taxon>Dethiobacteraceae</taxon>
        <taxon>Dethiobacter</taxon>
    </lineage>
</organism>
<dbReference type="Pfam" id="PF14305">
    <property type="entry name" value="ATPgrasp_TupA"/>
    <property type="match status" value="1"/>
</dbReference>
<dbReference type="eggNOG" id="COG3307">
    <property type="taxonomic scope" value="Bacteria"/>
</dbReference>
<dbReference type="InterPro" id="IPR029465">
    <property type="entry name" value="ATPgrasp_TupA"/>
</dbReference>
<protein>
    <submittedName>
        <fullName evidence="1">Uncharacterized protein</fullName>
    </submittedName>
</protein>
<evidence type="ECO:0000313" key="2">
    <source>
        <dbReference type="Proteomes" id="UP000006443"/>
    </source>
</evidence>
<reference evidence="1 2" key="1">
    <citation type="submission" date="2009-02" db="EMBL/GenBank/DDBJ databases">
        <title>Sequencing of the draft genome and assembly of Dethiobacter alkaliphilus AHT 1.</title>
        <authorList>
            <consortium name="US DOE Joint Genome Institute (JGI-PGF)"/>
            <person name="Lucas S."/>
            <person name="Copeland A."/>
            <person name="Lapidus A."/>
            <person name="Glavina del Rio T."/>
            <person name="Dalin E."/>
            <person name="Tice H."/>
            <person name="Bruce D."/>
            <person name="Goodwin L."/>
            <person name="Pitluck S."/>
            <person name="Larimer F."/>
            <person name="Land M.L."/>
            <person name="Hauser L."/>
            <person name="Muyzer G."/>
        </authorList>
    </citation>
    <scope>NUCLEOTIDE SEQUENCE [LARGE SCALE GENOMIC DNA]</scope>
    <source>
        <strain evidence="1 2">AHT 1</strain>
    </source>
</reference>